<evidence type="ECO:0000313" key="4">
    <source>
        <dbReference type="Proteomes" id="UP000244168"/>
    </source>
</evidence>
<dbReference type="OrthoDB" id="9815205at2"/>
<dbReference type="AlphaFoldDB" id="A0A2T5J6K1"/>
<sequence>MLNKTVKLFFLIFLVCPIMSQAQRPNRSLLQNTFFDEKVTIPQLKLTPGGLSLKNTSTVDSVCHILEATWAKESSKYYKDYRSDYTPEQFNQLDAYVYLRNMMEVAQTMSLPDNCLSHLTKYYMVPALQRDYETIKSKPTLSKLELIHSGSLGNTITLGTKPETDRETFYKCYELYNKYDELLRQFVALPDTAISNYAKSVLDTQDEFYYDINARYQFYQNDLDKSAKFLLEGLNNHRYSRRRVWGMTKPLVESYNATGLREKSITILNALLLNTTPDIVNRNSLRKLYQETDPENGEAIYNNILAQQGNSFRKNGRKIKLPLHWKFLANQVTPERLKKAKFFLVDVWSTHCVPCLEEMPELNKLYKKYADQEDILFLSINVDFSEKGNIGDVKKTVKRLGIHFPVFYDNQLSKLQSQLAVQSLPSKSIINKQGELFIKNDDSEITRNTFDLFFKEYSNISKSPADSRPGASK</sequence>
<accession>A0A2T5J6K1</accession>
<comment type="caution">
    <text evidence="3">The sequence shown here is derived from an EMBL/GenBank/DDBJ whole genome shotgun (WGS) entry which is preliminary data.</text>
</comment>
<feature type="signal peptide" evidence="1">
    <location>
        <begin position="1"/>
        <end position="22"/>
    </location>
</feature>
<dbReference type="InterPro" id="IPR013766">
    <property type="entry name" value="Thioredoxin_domain"/>
</dbReference>
<proteinExistence type="predicted"/>
<name>A0A2T5J6K1_9SPHI</name>
<dbReference type="InterPro" id="IPR000866">
    <property type="entry name" value="AhpC/TSA"/>
</dbReference>
<protein>
    <submittedName>
        <fullName evidence="3">Thiol-disulfide isomerase/thioredoxin</fullName>
    </submittedName>
</protein>
<dbReference type="Pfam" id="PF00578">
    <property type="entry name" value="AhpC-TSA"/>
    <property type="match status" value="1"/>
</dbReference>
<dbReference type="EMBL" id="QAOQ01000007">
    <property type="protein sequence ID" value="PTQ94163.1"/>
    <property type="molecule type" value="Genomic_DNA"/>
</dbReference>
<dbReference type="Proteomes" id="UP000244168">
    <property type="component" value="Unassembled WGS sequence"/>
</dbReference>
<dbReference type="PANTHER" id="PTHR42852:SF13">
    <property type="entry name" value="PROTEIN DIPZ"/>
    <property type="match status" value="1"/>
</dbReference>
<dbReference type="InterPro" id="IPR050553">
    <property type="entry name" value="Thioredoxin_ResA/DsbE_sf"/>
</dbReference>
<evidence type="ECO:0000313" key="3">
    <source>
        <dbReference type="EMBL" id="PTQ94163.1"/>
    </source>
</evidence>
<keyword evidence="1" id="KW-0732">Signal</keyword>
<dbReference type="Gene3D" id="3.40.30.10">
    <property type="entry name" value="Glutaredoxin"/>
    <property type="match status" value="1"/>
</dbReference>
<feature type="chain" id="PRO_5015563454" evidence="1">
    <location>
        <begin position="23"/>
        <end position="473"/>
    </location>
</feature>
<dbReference type="PANTHER" id="PTHR42852">
    <property type="entry name" value="THIOL:DISULFIDE INTERCHANGE PROTEIN DSBE"/>
    <property type="match status" value="1"/>
</dbReference>
<gene>
    <name evidence="3" type="ORF">C8P68_107229</name>
</gene>
<dbReference type="GO" id="GO:0016853">
    <property type="term" value="F:isomerase activity"/>
    <property type="evidence" value="ECO:0007669"/>
    <property type="project" value="UniProtKB-KW"/>
</dbReference>
<feature type="domain" description="Thioredoxin" evidence="2">
    <location>
        <begin position="293"/>
        <end position="459"/>
    </location>
</feature>
<dbReference type="CDD" id="cd02966">
    <property type="entry name" value="TlpA_like_family"/>
    <property type="match status" value="1"/>
</dbReference>
<keyword evidence="3" id="KW-0413">Isomerase</keyword>
<keyword evidence="4" id="KW-1185">Reference proteome</keyword>
<reference evidence="3 4" key="1">
    <citation type="submission" date="2018-04" db="EMBL/GenBank/DDBJ databases">
        <title>Genomic Encyclopedia of Archaeal and Bacterial Type Strains, Phase II (KMG-II): from individual species to whole genera.</title>
        <authorList>
            <person name="Goeker M."/>
        </authorList>
    </citation>
    <scope>NUCLEOTIDE SEQUENCE [LARGE SCALE GENOMIC DNA]</scope>
    <source>
        <strain evidence="3 4">DSM 26809</strain>
    </source>
</reference>
<dbReference type="InterPro" id="IPR036249">
    <property type="entry name" value="Thioredoxin-like_sf"/>
</dbReference>
<evidence type="ECO:0000256" key="1">
    <source>
        <dbReference type="SAM" id="SignalP"/>
    </source>
</evidence>
<dbReference type="PROSITE" id="PS51352">
    <property type="entry name" value="THIOREDOXIN_2"/>
    <property type="match status" value="1"/>
</dbReference>
<evidence type="ECO:0000259" key="2">
    <source>
        <dbReference type="PROSITE" id="PS51352"/>
    </source>
</evidence>
<dbReference type="RefSeq" id="WP_107830601.1">
    <property type="nucleotide sequence ID" value="NZ_CP160205.1"/>
</dbReference>
<dbReference type="GO" id="GO:0016209">
    <property type="term" value="F:antioxidant activity"/>
    <property type="evidence" value="ECO:0007669"/>
    <property type="project" value="InterPro"/>
</dbReference>
<dbReference type="GO" id="GO:0016491">
    <property type="term" value="F:oxidoreductase activity"/>
    <property type="evidence" value="ECO:0007669"/>
    <property type="project" value="InterPro"/>
</dbReference>
<dbReference type="SUPFAM" id="SSF52833">
    <property type="entry name" value="Thioredoxin-like"/>
    <property type="match status" value="1"/>
</dbReference>
<organism evidence="3 4">
    <name type="scientific">Mucilaginibacter yixingensis</name>
    <dbReference type="NCBI Taxonomy" id="1295612"/>
    <lineage>
        <taxon>Bacteria</taxon>
        <taxon>Pseudomonadati</taxon>
        <taxon>Bacteroidota</taxon>
        <taxon>Sphingobacteriia</taxon>
        <taxon>Sphingobacteriales</taxon>
        <taxon>Sphingobacteriaceae</taxon>
        <taxon>Mucilaginibacter</taxon>
    </lineage>
</organism>